<protein>
    <submittedName>
        <fullName evidence="5">Metal tolerance protein C1</fullName>
    </submittedName>
</protein>
<dbReference type="EMBL" id="CAMXCT010000005">
    <property type="protein sequence ID" value="CAI3972364.1"/>
    <property type="molecule type" value="Genomic_DNA"/>
</dbReference>
<evidence type="ECO:0000256" key="1">
    <source>
        <dbReference type="SAM" id="MobiDB-lite"/>
    </source>
</evidence>
<organism evidence="3">
    <name type="scientific">Cladocopium goreaui</name>
    <dbReference type="NCBI Taxonomy" id="2562237"/>
    <lineage>
        <taxon>Eukaryota</taxon>
        <taxon>Sar</taxon>
        <taxon>Alveolata</taxon>
        <taxon>Dinophyceae</taxon>
        <taxon>Suessiales</taxon>
        <taxon>Symbiodiniaceae</taxon>
        <taxon>Cladocopium</taxon>
    </lineage>
</organism>
<keyword evidence="2" id="KW-1133">Transmembrane helix</keyword>
<dbReference type="InterPro" id="IPR011990">
    <property type="entry name" value="TPR-like_helical_dom_sf"/>
</dbReference>
<reference evidence="4" key="2">
    <citation type="submission" date="2024-04" db="EMBL/GenBank/DDBJ databases">
        <authorList>
            <person name="Chen Y."/>
            <person name="Shah S."/>
            <person name="Dougan E. K."/>
            <person name="Thang M."/>
            <person name="Chan C."/>
        </authorList>
    </citation>
    <scope>NUCLEOTIDE SEQUENCE [LARGE SCALE GENOMIC DNA]</scope>
</reference>
<comment type="caution">
    <text evidence="3">The sequence shown here is derived from an EMBL/GenBank/DDBJ whole genome shotgun (WGS) entry which is preliminary data.</text>
</comment>
<gene>
    <name evidence="3" type="ORF">C1SCF055_LOCUS952</name>
</gene>
<feature type="transmembrane region" description="Helical" evidence="2">
    <location>
        <begin position="503"/>
        <end position="520"/>
    </location>
</feature>
<dbReference type="PANTHER" id="PTHR46423:SF4">
    <property type="entry name" value="OUTER ENVELOPE PROTEIN 61"/>
    <property type="match status" value="1"/>
</dbReference>
<dbReference type="InterPro" id="IPR051966">
    <property type="entry name" value="RPAP3"/>
</dbReference>
<dbReference type="EMBL" id="CAMXCT020000005">
    <property type="protein sequence ID" value="CAL1125739.1"/>
    <property type="molecule type" value="Genomic_DNA"/>
</dbReference>
<dbReference type="Proteomes" id="UP001152797">
    <property type="component" value="Unassembled WGS sequence"/>
</dbReference>
<sequence length="525" mass="57549">MFSPEMMKQAQNMMANMSPEDMQKMTQMAANMDPSVMESMMKNMGGAAAGGIDSGQMKEQMKRIGEMSPEELKSNMNQAQQQYGGQKQYMYNASMTLKNQGNDHIKAQKYADALKAYSKALENLKPFGGDDVSQLRLSLLLNSAMCHLKQKEPEKTLQVCEEALQINSKSVKALFRRGLARVDLGQLAEGVGDMKFASKLSPEDKTITSELERVEKEILDKGVSAADIAAATEKAEAASNTAAAAGASSSSATWPPSGNMEKAMEQLSSNPEMLNQATEAMKNLSPEDLERMMQSAPLPPGVDAETARKRMEAVSKNPEMLKSAMETFKNIPDEDRKKMMAAAQGQGSGGMPDMSKMSDVLKDPEMMKTAMAAAGSGPEAEMMKKMTENPEMMDAMTNMMKNMPPDQMQKMMEMSMKMKSGGADPKDPSQMLNDPEMMEAAEEMMKSISPEALQSMAKSAGIEVSESHAKMMSKVMPYLMKCLKLWGFIKRIFAAMFSARGRIILAVVILFVAVSQHYLFSSGEK</sequence>
<keyword evidence="2" id="KW-0812">Transmembrane</keyword>
<dbReference type="PANTHER" id="PTHR46423">
    <property type="entry name" value="RNA POLYMERASE II-ASSOCIATED PROTEIN 3"/>
    <property type="match status" value="1"/>
</dbReference>
<dbReference type="OrthoDB" id="298012at2759"/>
<feature type="compositionally biased region" description="Low complexity" evidence="1">
    <location>
        <begin position="242"/>
        <end position="253"/>
    </location>
</feature>
<evidence type="ECO:0000313" key="5">
    <source>
        <dbReference type="EMBL" id="CAL4759676.1"/>
    </source>
</evidence>
<dbReference type="InterPro" id="IPR019734">
    <property type="entry name" value="TPR_rpt"/>
</dbReference>
<proteinExistence type="predicted"/>
<dbReference type="EMBL" id="CAMXCT030000005">
    <property type="protein sequence ID" value="CAL4759676.1"/>
    <property type="molecule type" value="Genomic_DNA"/>
</dbReference>
<name>A0A9P1FD25_9DINO</name>
<reference evidence="3" key="1">
    <citation type="submission" date="2022-10" db="EMBL/GenBank/DDBJ databases">
        <authorList>
            <person name="Chen Y."/>
            <person name="Dougan E. K."/>
            <person name="Chan C."/>
            <person name="Rhodes N."/>
            <person name="Thang M."/>
        </authorList>
    </citation>
    <scope>NUCLEOTIDE SEQUENCE</scope>
</reference>
<evidence type="ECO:0000313" key="3">
    <source>
        <dbReference type="EMBL" id="CAI3972364.1"/>
    </source>
</evidence>
<evidence type="ECO:0000313" key="6">
    <source>
        <dbReference type="Proteomes" id="UP001152797"/>
    </source>
</evidence>
<dbReference type="Gene3D" id="1.25.40.10">
    <property type="entry name" value="Tetratricopeptide repeat domain"/>
    <property type="match status" value="1"/>
</dbReference>
<dbReference type="SUPFAM" id="SSF48452">
    <property type="entry name" value="TPR-like"/>
    <property type="match status" value="1"/>
</dbReference>
<accession>A0A9P1FD25</accession>
<dbReference type="GO" id="GO:0101031">
    <property type="term" value="C:protein folding chaperone complex"/>
    <property type="evidence" value="ECO:0007669"/>
    <property type="project" value="TreeGrafter"/>
</dbReference>
<evidence type="ECO:0000256" key="2">
    <source>
        <dbReference type="SAM" id="Phobius"/>
    </source>
</evidence>
<keyword evidence="2" id="KW-0472">Membrane</keyword>
<dbReference type="SMART" id="SM00028">
    <property type="entry name" value="TPR"/>
    <property type="match status" value="3"/>
</dbReference>
<evidence type="ECO:0000313" key="4">
    <source>
        <dbReference type="EMBL" id="CAL1125739.1"/>
    </source>
</evidence>
<dbReference type="AlphaFoldDB" id="A0A9P1FD25"/>
<feature type="region of interest" description="Disordered" evidence="1">
    <location>
        <begin position="242"/>
        <end position="269"/>
    </location>
</feature>
<keyword evidence="6" id="KW-1185">Reference proteome</keyword>